<comment type="caution">
    <text evidence="1">The sequence shown here is derived from an EMBL/GenBank/DDBJ whole genome shotgun (WGS) entry which is preliminary data.</text>
</comment>
<reference evidence="1 2" key="2">
    <citation type="journal article" date="2022" name="Mol. Ecol. Resour.">
        <title>The genomes of chicory, endive, great burdock and yacon provide insights into Asteraceae paleo-polyploidization history and plant inulin production.</title>
        <authorList>
            <person name="Fan W."/>
            <person name="Wang S."/>
            <person name="Wang H."/>
            <person name="Wang A."/>
            <person name="Jiang F."/>
            <person name="Liu H."/>
            <person name="Zhao H."/>
            <person name="Xu D."/>
            <person name="Zhang Y."/>
        </authorList>
    </citation>
    <scope>NUCLEOTIDE SEQUENCE [LARGE SCALE GENOMIC DNA]</scope>
    <source>
        <strain evidence="2">cv. Niubang</strain>
    </source>
</reference>
<dbReference type="Proteomes" id="UP001055879">
    <property type="component" value="Linkage Group LG12"/>
</dbReference>
<name>A0ACB8YHQ5_ARCLA</name>
<evidence type="ECO:0000313" key="2">
    <source>
        <dbReference type="Proteomes" id="UP001055879"/>
    </source>
</evidence>
<protein>
    <submittedName>
        <fullName evidence="1">Uncharacterized protein</fullName>
    </submittedName>
</protein>
<evidence type="ECO:0000313" key="1">
    <source>
        <dbReference type="EMBL" id="KAI3684829.1"/>
    </source>
</evidence>
<accession>A0ACB8YHQ5</accession>
<organism evidence="1 2">
    <name type="scientific">Arctium lappa</name>
    <name type="common">Greater burdock</name>
    <name type="synonym">Lappa major</name>
    <dbReference type="NCBI Taxonomy" id="4217"/>
    <lineage>
        <taxon>Eukaryota</taxon>
        <taxon>Viridiplantae</taxon>
        <taxon>Streptophyta</taxon>
        <taxon>Embryophyta</taxon>
        <taxon>Tracheophyta</taxon>
        <taxon>Spermatophyta</taxon>
        <taxon>Magnoliopsida</taxon>
        <taxon>eudicotyledons</taxon>
        <taxon>Gunneridae</taxon>
        <taxon>Pentapetalae</taxon>
        <taxon>asterids</taxon>
        <taxon>campanulids</taxon>
        <taxon>Asterales</taxon>
        <taxon>Asteraceae</taxon>
        <taxon>Carduoideae</taxon>
        <taxon>Cardueae</taxon>
        <taxon>Arctiinae</taxon>
        <taxon>Arctium</taxon>
    </lineage>
</organism>
<proteinExistence type="predicted"/>
<dbReference type="EMBL" id="CM042058">
    <property type="protein sequence ID" value="KAI3684829.1"/>
    <property type="molecule type" value="Genomic_DNA"/>
</dbReference>
<reference evidence="2" key="1">
    <citation type="journal article" date="2022" name="Mol. Ecol. Resour.">
        <title>The genomes of chicory, endive, great burdock and yacon provide insights into Asteraceae palaeo-polyploidization history and plant inulin production.</title>
        <authorList>
            <person name="Fan W."/>
            <person name="Wang S."/>
            <person name="Wang H."/>
            <person name="Wang A."/>
            <person name="Jiang F."/>
            <person name="Liu H."/>
            <person name="Zhao H."/>
            <person name="Xu D."/>
            <person name="Zhang Y."/>
        </authorList>
    </citation>
    <scope>NUCLEOTIDE SEQUENCE [LARGE SCALE GENOMIC DNA]</scope>
    <source>
        <strain evidence="2">cv. Niubang</strain>
    </source>
</reference>
<keyword evidence="2" id="KW-1185">Reference proteome</keyword>
<gene>
    <name evidence="1" type="ORF">L6452_34056</name>
</gene>
<sequence>MAEVFDLPSEVFSNLCTKSCIDTVKRYRDHNQSMCDELKRLEKDRKDCVLIVERFEEQIKGFQANELQHSYDTNYWKWEKNELETKLSKSKEENDKLKEELDKVKLDIEKFSYASKTMDSLLKAQIHDKMKSGVGYNNTPPPYNNNYIPPTLDLLETKEKKDLSEKAFKIDPLDEVVVKDLTKKEASENRNNADSAANSNTAATSVSTAENINASNTVSTSSKVTTADTVTTSNKVNTSKHASTANAVSSSKTSTASSKCAAKPIIVTKYSSNEESKFKNLGNQQLKGKIIWHVDSGCSRHMTGNMSCLQDYKHINRGHVAFGQEHSSSMATMAFIDEHNEIAMLQKPTQAEGFYQIVDFLRTSHIAHALTVSPTIYIEHQRQFWANATTSTDNGVSCIKTRVCDKPLKVTEETIRICLRLDDVSDISSIPNEDLFSNLTRMGKLLVGANLAVQLPMHWYVYPLLENTIFL</sequence>